<dbReference type="AlphaFoldDB" id="A0A978VMF3"/>
<evidence type="ECO:0000313" key="2">
    <source>
        <dbReference type="EMBL" id="KAH7536728.1"/>
    </source>
</evidence>
<feature type="region of interest" description="Disordered" evidence="1">
    <location>
        <begin position="274"/>
        <end position="315"/>
    </location>
</feature>
<dbReference type="GO" id="GO:0007623">
    <property type="term" value="P:circadian rhythm"/>
    <property type="evidence" value="ECO:0007669"/>
    <property type="project" value="InterPro"/>
</dbReference>
<feature type="region of interest" description="Disordered" evidence="1">
    <location>
        <begin position="190"/>
        <end position="211"/>
    </location>
</feature>
<evidence type="ECO:0000256" key="1">
    <source>
        <dbReference type="SAM" id="MobiDB-lite"/>
    </source>
</evidence>
<dbReference type="PANTHER" id="PTHR33334">
    <property type="entry name" value="PROTEIN LNK1"/>
    <property type="match status" value="1"/>
</dbReference>
<comment type="caution">
    <text evidence="2">The sequence shown here is derived from an EMBL/GenBank/DDBJ whole genome shotgun (WGS) entry which is preliminary data.</text>
</comment>
<accession>A0A978VMF3</accession>
<feature type="region of interest" description="Disordered" evidence="1">
    <location>
        <begin position="1"/>
        <end position="27"/>
    </location>
</feature>
<reference evidence="2" key="1">
    <citation type="journal article" date="2021" name="Front. Plant Sci.">
        <title>Chromosome-Scale Genome Assembly for Chinese Sour Jujube and Insights Into Its Genome Evolution and Domestication Signature.</title>
        <authorList>
            <person name="Shen L.-Y."/>
            <person name="Luo H."/>
            <person name="Wang X.-L."/>
            <person name="Wang X.-M."/>
            <person name="Qiu X.-J."/>
            <person name="Liu H."/>
            <person name="Zhou S.-S."/>
            <person name="Jia K.-H."/>
            <person name="Nie S."/>
            <person name="Bao Y.-T."/>
            <person name="Zhang R.-G."/>
            <person name="Yun Q.-Z."/>
            <person name="Chai Y.-H."/>
            <person name="Lu J.-Y."/>
            <person name="Li Y."/>
            <person name="Zhao S.-W."/>
            <person name="Mao J.-F."/>
            <person name="Jia S.-G."/>
            <person name="Mao Y.-M."/>
        </authorList>
    </citation>
    <scope>NUCLEOTIDE SEQUENCE</scope>
    <source>
        <strain evidence="2">AT0</strain>
        <tissue evidence="2">Leaf</tissue>
    </source>
</reference>
<organism evidence="2 3">
    <name type="scientific">Ziziphus jujuba var. spinosa</name>
    <dbReference type="NCBI Taxonomy" id="714518"/>
    <lineage>
        <taxon>Eukaryota</taxon>
        <taxon>Viridiplantae</taxon>
        <taxon>Streptophyta</taxon>
        <taxon>Embryophyta</taxon>
        <taxon>Tracheophyta</taxon>
        <taxon>Spermatophyta</taxon>
        <taxon>Magnoliopsida</taxon>
        <taxon>eudicotyledons</taxon>
        <taxon>Gunneridae</taxon>
        <taxon>Pentapetalae</taxon>
        <taxon>rosids</taxon>
        <taxon>fabids</taxon>
        <taxon>Rosales</taxon>
        <taxon>Rhamnaceae</taxon>
        <taxon>Paliureae</taxon>
        <taxon>Ziziphus</taxon>
    </lineage>
</organism>
<protein>
    <recommendedName>
        <fullName evidence="4">Protein LNK1</fullName>
    </recommendedName>
</protein>
<name>A0A978VMF3_ZIZJJ</name>
<dbReference type="PANTHER" id="PTHR33334:SF10">
    <property type="entry name" value="PROTEIN LNK4"/>
    <property type="match status" value="1"/>
</dbReference>
<dbReference type="InterPro" id="IPR039928">
    <property type="entry name" value="LNK"/>
</dbReference>
<evidence type="ECO:0000313" key="3">
    <source>
        <dbReference type="Proteomes" id="UP000813462"/>
    </source>
</evidence>
<sequence length="419" mass="46408">MDWYFGSGTDDLVVPKDRGLSDRLPSPDSWSTWGICPPESFPSPNKCIDFDHKFTREDTSFNGIGLCDQVEMEDSTHDKYQSSSSSGCGGLSDESRQRNIFSCNRPDYQLDDLAGLDQMDDIFLNSLLEDLPGAENPNESFYSPESPCDMMECDDLEKEMNLDSQSFTSSVHSAGSSRYLKTHAFSPSVGLEKEDPNASEINATNSNRKDCPQMKALPKKVLVPSGQNSMNGHINGDKSVEESVLQELKTVMTQLTETTRICVRDSLYRLAKSSKQQHSTAHSQDEDLKTEIPSSWTAHAETTRSGTKKTKESETNTIDRAIANLMFNKLDFPVQDLSLTASSSSDNKIMGSMEPLDCKPYKSQVHHSNSHLAQPKDAEVPVLGRQQDQYTMVNMETGFSIKVAENNKSSVLDFGSIAG</sequence>
<dbReference type="GO" id="GO:0006355">
    <property type="term" value="P:regulation of DNA-templated transcription"/>
    <property type="evidence" value="ECO:0007669"/>
    <property type="project" value="InterPro"/>
</dbReference>
<proteinExistence type="predicted"/>
<evidence type="ECO:0008006" key="4">
    <source>
        <dbReference type="Google" id="ProtNLM"/>
    </source>
</evidence>
<gene>
    <name evidence="2" type="ORF">FEM48_Zijuj03G0017300</name>
</gene>
<dbReference type="EMBL" id="JAEACU010000003">
    <property type="protein sequence ID" value="KAH7536728.1"/>
    <property type="molecule type" value="Genomic_DNA"/>
</dbReference>
<dbReference type="OrthoDB" id="1939712at2759"/>
<dbReference type="Proteomes" id="UP000813462">
    <property type="component" value="Unassembled WGS sequence"/>
</dbReference>